<dbReference type="EMBL" id="CAJVPM010014586">
    <property type="protein sequence ID" value="CAG8601877.1"/>
    <property type="molecule type" value="Genomic_DNA"/>
</dbReference>
<keyword evidence="2" id="KW-1185">Reference proteome</keyword>
<sequence length="145" mass="17401">MNKDEILYYYKVLRLNERATDGEIKKTYRKLILIWHPDKNINNKEESEKKTKEITEAFRIITEYREKFKKTKVPKSKNTKPKKTNPKPRKPRQTKSKQTKPKQTKSKQDNQKKSTKTDPNTTKVEVDKEILNFLRAFLNSYHDSK</sequence>
<dbReference type="Proteomes" id="UP000789860">
    <property type="component" value="Unassembled WGS sequence"/>
</dbReference>
<gene>
    <name evidence="1" type="ORF">SCALOS_LOCUS6951</name>
</gene>
<evidence type="ECO:0000313" key="2">
    <source>
        <dbReference type="Proteomes" id="UP000789860"/>
    </source>
</evidence>
<comment type="caution">
    <text evidence="1">The sequence shown here is derived from an EMBL/GenBank/DDBJ whole genome shotgun (WGS) entry which is preliminary data.</text>
</comment>
<protein>
    <submittedName>
        <fullName evidence="1">1784_t:CDS:1</fullName>
    </submittedName>
</protein>
<name>A0ACA9MPV6_9GLOM</name>
<organism evidence="1 2">
    <name type="scientific">Scutellospora calospora</name>
    <dbReference type="NCBI Taxonomy" id="85575"/>
    <lineage>
        <taxon>Eukaryota</taxon>
        <taxon>Fungi</taxon>
        <taxon>Fungi incertae sedis</taxon>
        <taxon>Mucoromycota</taxon>
        <taxon>Glomeromycotina</taxon>
        <taxon>Glomeromycetes</taxon>
        <taxon>Diversisporales</taxon>
        <taxon>Gigasporaceae</taxon>
        <taxon>Scutellospora</taxon>
    </lineage>
</organism>
<reference evidence="1" key="1">
    <citation type="submission" date="2021-06" db="EMBL/GenBank/DDBJ databases">
        <authorList>
            <person name="Kallberg Y."/>
            <person name="Tangrot J."/>
            <person name="Rosling A."/>
        </authorList>
    </citation>
    <scope>NUCLEOTIDE SEQUENCE</scope>
    <source>
        <strain evidence="1">AU212A</strain>
    </source>
</reference>
<proteinExistence type="predicted"/>
<evidence type="ECO:0000313" key="1">
    <source>
        <dbReference type="EMBL" id="CAG8601877.1"/>
    </source>
</evidence>
<accession>A0ACA9MPV6</accession>